<keyword evidence="2" id="KW-1133">Transmembrane helix</keyword>
<comment type="caution">
    <text evidence="4">The sequence shown here is derived from an EMBL/GenBank/DDBJ whole genome shotgun (WGS) entry which is preliminary data.</text>
</comment>
<organism evidence="4 5">
    <name type="scientific">Tieghemostelium lacteum</name>
    <name type="common">Slime mold</name>
    <name type="synonym">Dictyostelium lacteum</name>
    <dbReference type="NCBI Taxonomy" id="361077"/>
    <lineage>
        <taxon>Eukaryota</taxon>
        <taxon>Amoebozoa</taxon>
        <taxon>Evosea</taxon>
        <taxon>Eumycetozoa</taxon>
        <taxon>Dictyostelia</taxon>
        <taxon>Dictyosteliales</taxon>
        <taxon>Raperosteliaceae</taxon>
        <taxon>Tieghemostelium</taxon>
    </lineage>
</organism>
<keyword evidence="2" id="KW-0812">Transmembrane</keyword>
<feature type="chain" id="PRO_5007593173" evidence="3">
    <location>
        <begin position="21"/>
        <end position="248"/>
    </location>
</feature>
<evidence type="ECO:0000256" key="3">
    <source>
        <dbReference type="SAM" id="SignalP"/>
    </source>
</evidence>
<keyword evidence="5" id="KW-1185">Reference proteome</keyword>
<accession>A0A151ZD86</accession>
<evidence type="ECO:0000256" key="2">
    <source>
        <dbReference type="SAM" id="Phobius"/>
    </source>
</evidence>
<name>A0A151ZD86_TIELA</name>
<reference evidence="4 5" key="1">
    <citation type="submission" date="2015-12" db="EMBL/GenBank/DDBJ databases">
        <title>Dictyostelia acquired genes for synthesis and detection of signals that induce cell-type specialization by lateral gene transfer from prokaryotes.</title>
        <authorList>
            <person name="Gloeckner G."/>
            <person name="Schaap P."/>
        </authorList>
    </citation>
    <scope>NUCLEOTIDE SEQUENCE [LARGE SCALE GENOMIC DNA]</scope>
    <source>
        <strain evidence="4 5">TK</strain>
    </source>
</reference>
<evidence type="ECO:0000313" key="4">
    <source>
        <dbReference type="EMBL" id="KYQ91918.1"/>
    </source>
</evidence>
<dbReference type="OMA" id="CAINQIP"/>
<feature type="signal peptide" evidence="3">
    <location>
        <begin position="1"/>
        <end position="20"/>
    </location>
</feature>
<dbReference type="Proteomes" id="UP000076078">
    <property type="component" value="Unassembled WGS sequence"/>
</dbReference>
<evidence type="ECO:0000256" key="1">
    <source>
        <dbReference type="SAM" id="MobiDB-lite"/>
    </source>
</evidence>
<keyword evidence="3" id="KW-0732">Signal</keyword>
<dbReference type="AlphaFoldDB" id="A0A151ZD86"/>
<feature type="region of interest" description="Disordered" evidence="1">
    <location>
        <begin position="226"/>
        <end position="248"/>
    </location>
</feature>
<gene>
    <name evidence="4" type="ORF">DLAC_07154</name>
</gene>
<sequence length="248" mass="27490">MMRVIFIILLSLSCISLVLSTCEINNGHMSASGSCSGPIERSLLQFNSLDQTNNGCPTNKIRYGIDGVSSNPSECSECVPGTNGVSHPGTCKLNEYCSDSGTCTDLKNHPLYNVHCPDEKSTLGLNWCGSGLTCIAHLCSICQEGVIDYKTDGKMCVNGEWTRNRMDTKFTTPVSVFTFVIMLLLIFILLCQIKFQKIFRFIRDSIQKRNYKKSLKLKSLSKYQNTNGNSSPINNSNNNNNVNNIKND</sequence>
<dbReference type="PROSITE" id="PS51257">
    <property type="entry name" value="PROKAR_LIPOPROTEIN"/>
    <property type="match status" value="1"/>
</dbReference>
<protein>
    <submittedName>
        <fullName evidence="4">Putative myb transcription factor</fullName>
    </submittedName>
</protein>
<evidence type="ECO:0000313" key="5">
    <source>
        <dbReference type="Proteomes" id="UP000076078"/>
    </source>
</evidence>
<keyword evidence="2" id="KW-0472">Membrane</keyword>
<feature type="transmembrane region" description="Helical" evidence="2">
    <location>
        <begin position="174"/>
        <end position="193"/>
    </location>
</feature>
<dbReference type="EMBL" id="LODT01000032">
    <property type="protein sequence ID" value="KYQ91918.1"/>
    <property type="molecule type" value="Genomic_DNA"/>
</dbReference>
<dbReference type="InParanoid" id="A0A151ZD86"/>
<proteinExistence type="predicted"/>
<dbReference type="OrthoDB" id="10257139at2759"/>